<name>A0A7S1RW15_ALECA</name>
<dbReference type="PRINTS" id="PR00372">
    <property type="entry name" value="FYWHYDRXLASE"/>
</dbReference>
<evidence type="ECO:0000256" key="2">
    <source>
        <dbReference type="ARBA" id="ARBA00009712"/>
    </source>
</evidence>
<keyword evidence="6 8" id="KW-0408">Iron</keyword>
<dbReference type="InterPro" id="IPR018301">
    <property type="entry name" value="ArAA_hydroxylase_Fe/CU_BS"/>
</dbReference>
<dbReference type="PROSITE" id="PS51410">
    <property type="entry name" value="BH4_AAA_HYDROXYL_2"/>
    <property type="match status" value="1"/>
</dbReference>
<evidence type="ECO:0000313" key="11">
    <source>
        <dbReference type="EMBL" id="CAD9177696.1"/>
    </source>
</evidence>
<evidence type="ECO:0000256" key="3">
    <source>
        <dbReference type="ARBA" id="ARBA00011995"/>
    </source>
</evidence>
<dbReference type="InterPro" id="IPR001273">
    <property type="entry name" value="ArAA_hydroxylase"/>
</dbReference>
<dbReference type="PANTHER" id="PTHR11473">
    <property type="entry name" value="AROMATIC AMINO ACID HYDROXYLASE"/>
    <property type="match status" value="1"/>
</dbReference>
<dbReference type="SUPFAM" id="SSF56534">
    <property type="entry name" value="Aromatic aminoacid monoxygenases, catalytic and oligomerization domains"/>
    <property type="match status" value="1"/>
</dbReference>
<comment type="similarity">
    <text evidence="2">Belongs to the biopterin-dependent aromatic amino acid hydroxylase family.</text>
</comment>
<evidence type="ECO:0000256" key="5">
    <source>
        <dbReference type="ARBA" id="ARBA00023002"/>
    </source>
</evidence>
<keyword evidence="7" id="KW-0503">Monooxygenase</keyword>
<evidence type="ECO:0000256" key="7">
    <source>
        <dbReference type="ARBA" id="ARBA00023033"/>
    </source>
</evidence>
<feature type="binding site" evidence="8">
    <location>
        <position position="328"/>
    </location>
    <ligand>
        <name>Fe cation</name>
        <dbReference type="ChEBI" id="CHEBI:24875"/>
    </ligand>
</feature>
<reference evidence="11" key="1">
    <citation type="submission" date="2021-01" db="EMBL/GenBank/DDBJ databases">
        <authorList>
            <person name="Corre E."/>
            <person name="Pelletier E."/>
            <person name="Niang G."/>
            <person name="Scheremetjew M."/>
            <person name="Finn R."/>
            <person name="Kale V."/>
            <person name="Holt S."/>
            <person name="Cochrane G."/>
            <person name="Meng A."/>
            <person name="Brown T."/>
            <person name="Cohen L."/>
        </authorList>
    </citation>
    <scope>NUCLEOTIDE SEQUENCE</scope>
    <source>
        <strain evidence="11">OF101</strain>
    </source>
</reference>
<dbReference type="GO" id="GO:0005506">
    <property type="term" value="F:iron ion binding"/>
    <property type="evidence" value="ECO:0007669"/>
    <property type="project" value="InterPro"/>
</dbReference>
<dbReference type="AlphaFoldDB" id="A0A7S1RW15"/>
<dbReference type="InterPro" id="IPR036951">
    <property type="entry name" value="ArAA_hydroxylase_sf"/>
</dbReference>
<comment type="cofactor">
    <cofactor evidence="1 8">
        <name>Fe(2+)</name>
        <dbReference type="ChEBI" id="CHEBI:29033"/>
    </cofactor>
</comment>
<dbReference type="GO" id="GO:0004505">
    <property type="term" value="F:phenylalanine 4-monooxygenase activity"/>
    <property type="evidence" value="ECO:0007669"/>
    <property type="project" value="UniProtKB-EC"/>
</dbReference>
<keyword evidence="5" id="KW-0560">Oxidoreductase</keyword>
<dbReference type="InterPro" id="IPR019774">
    <property type="entry name" value="Aromatic-AA_hydroxylase_C"/>
</dbReference>
<keyword evidence="4 8" id="KW-0479">Metal-binding</keyword>
<sequence length="507" mass="56249">MALAAAASRALRPCARGLQRLRPRPVQGCLADALRPASSGAARCAGPGQLRRCSGVPPAAQSRTLDANELDPKVFAVVDVKSDSPGILANLLKVFSDAHINISHIESRLKSFARDGPAFHIDFEGEASDDFVQSVLKDVKAISGVSAVSVMPPREVPWFPLNIRDLDLTTDTLDGGTALINEDHPGFSDQAYRRRREEIVTNAAQYRHGDRIPRIKYFDTEVETWQAVYGRLQTCHAQWACAEYLEMLPQMERYCGYAPGNIPQLADISEFLQQRTGFTLRPISGLLSARDFLNALAFRVFYSTQYIRHHGNPFYTPEPDICHELLGHVPLFANPAFADFSQEIGLASLAASDDDIARLAAVYWFTVEFGLLREGDSVKAYGAGLLSSFGEMEWSCAAQPSATCREMGSMADLEKPSVVPLDPWMASKQAYPITTYQPTLFCADSLKGAKVKIEQFCDTLMRPFFPQYDPLTQNIRVTKAVRRAPRLSTVELQKAKQQDYFQQLTQA</sequence>
<dbReference type="InterPro" id="IPR002912">
    <property type="entry name" value="ACT_dom"/>
</dbReference>
<dbReference type="InterPro" id="IPR036329">
    <property type="entry name" value="Aro-AA_hydroxylase_C_sf"/>
</dbReference>
<accession>A0A7S1RW15</accession>
<dbReference type="EMBL" id="HBGE01091425">
    <property type="protein sequence ID" value="CAD9177696.1"/>
    <property type="molecule type" value="Transcribed_RNA"/>
</dbReference>
<dbReference type="CDD" id="cd04880">
    <property type="entry name" value="ACT_AAAH-PDT-like"/>
    <property type="match status" value="1"/>
</dbReference>
<dbReference type="InterPro" id="IPR045865">
    <property type="entry name" value="ACT-like_dom_sf"/>
</dbReference>
<dbReference type="PROSITE" id="PS51671">
    <property type="entry name" value="ACT"/>
    <property type="match status" value="1"/>
</dbReference>
<feature type="binding site" evidence="8">
    <location>
        <position position="368"/>
    </location>
    <ligand>
        <name>Fe cation</name>
        <dbReference type="ChEBI" id="CHEBI:24875"/>
    </ligand>
</feature>
<evidence type="ECO:0000256" key="6">
    <source>
        <dbReference type="ARBA" id="ARBA00023004"/>
    </source>
</evidence>
<dbReference type="PROSITE" id="PS00367">
    <property type="entry name" value="BH4_AAA_HYDROXYL_1"/>
    <property type="match status" value="1"/>
</dbReference>
<feature type="binding site" evidence="8">
    <location>
        <position position="323"/>
    </location>
    <ligand>
        <name>Fe cation</name>
        <dbReference type="ChEBI" id="CHEBI:24875"/>
    </ligand>
</feature>
<protein>
    <recommendedName>
        <fullName evidence="3">phenylalanine 4-monooxygenase</fullName>
        <ecNumber evidence="3">1.14.16.1</ecNumber>
    </recommendedName>
</protein>
<dbReference type="PANTHER" id="PTHR11473:SF24">
    <property type="entry name" value="PHENYLALANINE-4-HYDROXYLASE"/>
    <property type="match status" value="1"/>
</dbReference>
<evidence type="ECO:0000256" key="8">
    <source>
        <dbReference type="PIRSR" id="PIRSR601273-2"/>
    </source>
</evidence>
<feature type="domain" description="ACT" evidence="10">
    <location>
        <begin position="76"/>
        <end position="153"/>
    </location>
</feature>
<dbReference type="Gene3D" id="1.10.800.10">
    <property type="entry name" value="Aromatic amino acid hydroxylase"/>
    <property type="match status" value="1"/>
</dbReference>
<organism evidence="11">
    <name type="scientific">Alexandrium catenella</name>
    <name type="common">Red tide dinoflagellate</name>
    <name type="synonym">Gonyaulax catenella</name>
    <dbReference type="NCBI Taxonomy" id="2925"/>
    <lineage>
        <taxon>Eukaryota</taxon>
        <taxon>Sar</taxon>
        <taxon>Alveolata</taxon>
        <taxon>Dinophyceae</taxon>
        <taxon>Gonyaulacales</taxon>
        <taxon>Pyrocystaceae</taxon>
        <taxon>Alexandrium</taxon>
    </lineage>
</organism>
<evidence type="ECO:0000259" key="9">
    <source>
        <dbReference type="PROSITE" id="PS51410"/>
    </source>
</evidence>
<gene>
    <name evidence="11" type="ORF">ACAT0790_LOCUS54465</name>
</gene>
<feature type="domain" description="Biopterin-dependent aromatic amino acid hydroxylase family profile" evidence="9">
    <location>
        <begin position="142"/>
        <end position="506"/>
    </location>
</feature>
<evidence type="ECO:0000256" key="4">
    <source>
        <dbReference type="ARBA" id="ARBA00022723"/>
    </source>
</evidence>
<dbReference type="SUPFAM" id="SSF55021">
    <property type="entry name" value="ACT-like"/>
    <property type="match status" value="1"/>
</dbReference>
<dbReference type="Pfam" id="PF00351">
    <property type="entry name" value="Biopterin_H"/>
    <property type="match status" value="1"/>
</dbReference>
<evidence type="ECO:0000259" key="10">
    <source>
        <dbReference type="PROSITE" id="PS51671"/>
    </source>
</evidence>
<dbReference type="EC" id="1.14.16.1" evidence="3"/>
<proteinExistence type="inferred from homology"/>
<evidence type="ECO:0000256" key="1">
    <source>
        <dbReference type="ARBA" id="ARBA00001954"/>
    </source>
</evidence>